<dbReference type="Proteomes" id="UP000630615">
    <property type="component" value="Unassembled WGS sequence"/>
</dbReference>
<evidence type="ECO:0000313" key="1">
    <source>
        <dbReference type="EMBL" id="GGD03060.1"/>
    </source>
</evidence>
<dbReference type="EMBL" id="BMKI01000014">
    <property type="protein sequence ID" value="GGD03060.1"/>
    <property type="molecule type" value="Genomic_DNA"/>
</dbReference>
<evidence type="ECO:0000313" key="2">
    <source>
        <dbReference type="Proteomes" id="UP000630615"/>
    </source>
</evidence>
<gene>
    <name evidence="1" type="ORF">GCM10011573_35690</name>
</gene>
<proteinExistence type="predicted"/>
<reference evidence="2" key="1">
    <citation type="journal article" date="2019" name="Int. J. Syst. Evol. Microbiol.">
        <title>The Global Catalogue of Microorganisms (GCM) 10K type strain sequencing project: providing services to taxonomists for standard genome sequencing and annotation.</title>
        <authorList>
            <consortium name="The Broad Institute Genomics Platform"/>
            <consortium name="The Broad Institute Genome Sequencing Center for Infectious Disease"/>
            <person name="Wu L."/>
            <person name="Ma J."/>
        </authorList>
    </citation>
    <scope>NUCLEOTIDE SEQUENCE [LARGE SCALE GENOMIC DNA]</scope>
    <source>
        <strain evidence="2">CGMCC 1.15942</strain>
    </source>
</reference>
<organism evidence="1 2">
    <name type="scientific">Enterococcus wangshanyuanii</name>
    <dbReference type="NCBI Taxonomy" id="2005703"/>
    <lineage>
        <taxon>Bacteria</taxon>
        <taxon>Bacillati</taxon>
        <taxon>Bacillota</taxon>
        <taxon>Bacilli</taxon>
        <taxon>Lactobacillales</taxon>
        <taxon>Enterococcaceae</taxon>
        <taxon>Enterococcus</taxon>
    </lineage>
</organism>
<keyword evidence="2" id="KW-1185">Reference proteome</keyword>
<comment type="caution">
    <text evidence="1">The sequence shown here is derived from an EMBL/GenBank/DDBJ whole genome shotgun (WGS) entry which is preliminary data.</text>
</comment>
<protein>
    <submittedName>
        <fullName evidence="1">Uncharacterized protein</fullName>
    </submittedName>
</protein>
<name>A0ABQ1PST3_9ENTE</name>
<accession>A0ABQ1PST3</accession>
<sequence length="81" mass="9666">MKYGTLNFKIKLSLEECSHYKRNKYPNIYFKKAYLIGKINEKEVDFLTNYLLGFGTIIRNIDNELIKATYRDKIKILLNNI</sequence>